<evidence type="ECO:0000259" key="2">
    <source>
        <dbReference type="Pfam" id="PF00171"/>
    </source>
</evidence>
<dbReference type="InterPro" id="IPR016162">
    <property type="entry name" value="Ald_DH_N"/>
</dbReference>
<dbReference type="InterPro" id="IPR044151">
    <property type="entry name" value="ALDH_KGSADH"/>
</dbReference>
<dbReference type="Gene3D" id="3.40.605.10">
    <property type="entry name" value="Aldehyde Dehydrogenase, Chain A, domain 1"/>
    <property type="match status" value="1"/>
</dbReference>
<keyword evidence="1" id="KW-0560">Oxidoreductase</keyword>
<dbReference type="InterPro" id="IPR050740">
    <property type="entry name" value="Aldehyde_DH_Superfamily"/>
</dbReference>
<organism evidence="3 4">
    <name type="scientific">Sinomonas cyclohexanicum</name>
    <name type="common">Corynebacterium cyclohexanicum</name>
    <dbReference type="NCBI Taxonomy" id="322009"/>
    <lineage>
        <taxon>Bacteria</taxon>
        <taxon>Bacillati</taxon>
        <taxon>Actinomycetota</taxon>
        <taxon>Actinomycetes</taxon>
        <taxon>Micrococcales</taxon>
        <taxon>Micrococcaceae</taxon>
        <taxon>Sinomonas</taxon>
    </lineage>
</organism>
<dbReference type="InterPro" id="IPR016163">
    <property type="entry name" value="Ald_DH_C"/>
</dbReference>
<dbReference type="PANTHER" id="PTHR43353:SF3">
    <property type="entry name" value="ALDEHYDE DEHYDROGENASE-RELATED"/>
    <property type="match status" value="1"/>
</dbReference>
<dbReference type="PANTHER" id="PTHR43353">
    <property type="entry name" value="SUCCINATE-SEMIALDEHYDE DEHYDROGENASE, MITOCHONDRIAL"/>
    <property type="match status" value="1"/>
</dbReference>
<keyword evidence="4" id="KW-1185">Reference proteome</keyword>
<gene>
    <name evidence="3" type="ORF">SCMU_32610</name>
</gene>
<dbReference type="EMBL" id="AP024525">
    <property type="protein sequence ID" value="BCT77419.1"/>
    <property type="molecule type" value="Genomic_DNA"/>
</dbReference>
<dbReference type="CDD" id="cd07129">
    <property type="entry name" value="ALDH_KGSADH"/>
    <property type="match status" value="1"/>
</dbReference>
<dbReference type="InterPro" id="IPR015590">
    <property type="entry name" value="Aldehyde_DH_dom"/>
</dbReference>
<evidence type="ECO:0000313" key="4">
    <source>
        <dbReference type="Proteomes" id="UP001319861"/>
    </source>
</evidence>
<dbReference type="Pfam" id="PF00171">
    <property type="entry name" value="Aldedh"/>
    <property type="match status" value="1"/>
</dbReference>
<feature type="domain" description="Aldehyde dehydrogenase" evidence="2">
    <location>
        <begin position="3"/>
        <end position="420"/>
    </location>
</feature>
<protein>
    <submittedName>
        <fullName evidence="3">Aldehyde dehydrogenase</fullName>
    </submittedName>
</protein>
<reference evidence="3 4" key="1">
    <citation type="journal article" date="2021" name="J. Biosci. Bioeng.">
        <title>Identification and characterization of a chc gene cluster responsible for the aromatization pathway of cyclohexanecarboxylate degradation in Sinomonas cyclohexanicum ATCC 51369.</title>
        <authorList>
            <person name="Yamamoto T."/>
            <person name="Hasegawa Y."/>
            <person name="Lau P.C.K."/>
            <person name="Iwaki H."/>
        </authorList>
    </citation>
    <scope>NUCLEOTIDE SEQUENCE [LARGE SCALE GENOMIC DNA]</scope>
    <source>
        <strain evidence="3 4">ATCC 51369</strain>
    </source>
</reference>
<evidence type="ECO:0000256" key="1">
    <source>
        <dbReference type="ARBA" id="ARBA00023002"/>
    </source>
</evidence>
<dbReference type="InterPro" id="IPR016161">
    <property type="entry name" value="Ald_DH/histidinol_DH"/>
</dbReference>
<sequence length="480" mass="48482">MLDAVVRAAVRAAAPAAAASDGERAAWLEAVAEALDAARDELVAIAERESHLPAARLTGEVARTTGQLRLFASVVRDGAYLEAIIDRARPDAMPPQPDLRRILRPLGPVAVFSASNFPFAFSVAGGDTASALAVGCPVVVKGHSGHPELSVRTARIVAGALAGAGAPDGVFGLVLGRTAGNALVQAPGITAVGFTGSLSGGRALFDLASARPDPIPFYGELGSINPVVVTPAAAEARTAELAAGLAASFTLGVGQFCTKPGLVLVPAGAGFEPALAAEAAAHAGGPMLTARIADAFPAGLRRLVAEGGATAVIGDPGQDTSGGGARPVVLAVDAARVLARPDVLLEECFGPMTLVVRYGSEAERDAVLDAVGGSLTATLHAEPDEDVAALAARLAERAGRVLFGGWPTGVAVTWSQHHGGPWPATTSALHTSVGATAVRRFQRPVVFQDAPASVLPAALRDGNPRGIPRRIDGSLTRGAV</sequence>
<name>A0ABM7PYP8_SINCY</name>
<dbReference type="Proteomes" id="UP001319861">
    <property type="component" value="Chromosome"/>
</dbReference>
<evidence type="ECO:0000313" key="3">
    <source>
        <dbReference type="EMBL" id="BCT77419.1"/>
    </source>
</evidence>
<dbReference type="Gene3D" id="3.40.309.10">
    <property type="entry name" value="Aldehyde Dehydrogenase, Chain A, domain 2"/>
    <property type="match status" value="1"/>
</dbReference>
<accession>A0ABM7PYP8</accession>
<proteinExistence type="predicted"/>
<dbReference type="SUPFAM" id="SSF53720">
    <property type="entry name" value="ALDH-like"/>
    <property type="match status" value="1"/>
</dbReference>